<feature type="domain" description="HTH hxlR-type" evidence="4">
    <location>
        <begin position="18"/>
        <end position="116"/>
    </location>
</feature>
<proteinExistence type="predicted"/>
<keyword evidence="6" id="KW-1185">Reference proteome</keyword>
<dbReference type="PROSITE" id="PS51118">
    <property type="entry name" value="HTH_HXLR"/>
    <property type="match status" value="1"/>
</dbReference>
<accession>A0A229P0R2</accession>
<dbReference type="AlphaFoldDB" id="A0A229P0R2"/>
<dbReference type="PANTHER" id="PTHR33204">
    <property type="entry name" value="TRANSCRIPTIONAL REGULATOR, MARR FAMILY"/>
    <property type="match status" value="1"/>
</dbReference>
<dbReference type="SUPFAM" id="SSF46785">
    <property type="entry name" value="Winged helix' DNA-binding domain"/>
    <property type="match status" value="1"/>
</dbReference>
<dbReference type="Gene3D" id="1.10.10.10">
    <property type="entry name" value="Winged helix-like DNA-binding domain superfamily/Winged helix DNA-binding domain"/>
    <property type="match status" value="1"/>
</dbReference>
<name>A0A229P0R2_9BACL</name>
<dbReference type="InterPro" id="IPR036390">
    <property type="entry name" value="WH_DNA-bd_sf"/>
</dbReference>
<evidence type="ECO:0000256" key="3">
    <source>
        <dbReference type="ARBA" id="ARBA00023163"/>
    </source>
</evidence>
<gene>
    <name evidence="5" type="ORF">CGZ75_01900</name>
</gene>
<evidence type="ECO:0000313" key="6">
    <source>
        <dbReference type="Proteomes" id="UP000215145"/>
    </source>
</evidence>
<keyword evidence="3" id="KW-0804">Transcription</keyword>
<sequence>MDKELCSYPELDKHGFTCPVELTMDVIGGKWKCIVIHQLLDGPKRFNELRRLMPKVTQRMLTLQLRELERDGLVARRIYNQVPPKVEYSLTEFGWELAPIVRSMMDWALKHADTVMEHRSQSLAKTQA</sequence>
<dbReference type="GO" id="GO:0003677">
    <property type="term" value="F:DNA binding"/>
    <property type="evidence" value="ECO:0007669"/>
    <property type="project" value="UniProtKB-KW"/>
</dbReference>
<organism evidence="5 6">
    <name type="scientific">Paenibacillus herberti</name>
    <dbReference type="NCBI Taxonomy" id="1619309"/>
    <lineage>
        <taxon>Bacteria</taxon>
        <taxon>Bacillati</taxon>
        <taxon>Bacillota</taxon>
        <taxon>Bacilli</taxon>
        <taxon>Bacillales</taxon>
        <taxon>Paenibacillaceae</taxon>
        <taxon>Paenibacillus</taxon>
    </lineage>
</organism>
<dbReference type="InterPro" id="IPR036388">
    <property type="entry name" value="WH-like_DNA-bd_sf"/>
</dbReference>
<evidence type="ECO:0000256" key="2">
    <source>
        <dbReference type="ARBA" id="ARBA00023125"/>
    </source>
</evidence>
<evidence type="ECO:0000313" key="5">
    <source>
        <dbReference type="EMBL" id="OXM15515.1"/>
    </source>
</evidence>
<reference evidence="5 6" key="1">
    <citation type="submission" date="2017-07" db="EMBL/GenBank/DDBJ databases">
        <title>Paenibacillus herberti R33 genome sequencing and assembly.</title>
        <authorList>
            <person name="Su W."/>
        </authorList>
    </citation>
    <scope>NUCLEOTIDE SEQUENCE [LARGE SCALE GENOMIC DNA]</scope>
    <source>
        <strain evidence="5 6">R33</strain>
    </source>
</reference>
<dbReference type="EMBL" id="NMUQ01000001">
    <property type="protein sequence ID" value="OXM15515.1"/>
    <property type="molecule type" value="Genomic_DNA"/>
</dbReference>
<dbReference type="Proteomes" id="UP000215145">
    <property type="component" value="Unassembled WGS sequence"/>
</dbReference>
<keyword evidence="2" id="KW-0238">DNA-binding</keyword>
<dbReference type="Pfam" id="PF01638">
    <property type="entry name" value="HxlR"/>
    <property type="match status" value="1"/>
</dbReference>
<comment type="caution">
    <text evidence="5">The sequence shown here is derived from an EMBL/GenBank/DDBJ whole genome shotgun (WGS) entry which is preliminary data.</text>
</comment>
<keyword evidence="1" id="KW-0805">Transcription regulation</keyword>
<evidence type="ECO:0000256" key="1">
    <source>
        <dbReference type="ARBA" id="ARBA00023015"/>
    </source>
</evidence>
<dbReference type="PANTHER" id="PTHR33204:SF33">
    <property type="entry name" value="TRANSCRIPTIONAL REGULATOR, MARR FAMILY"/>
    <property type="match status" value="1"/>
</dbReference>
<evidence type="ECO:0000259" key="4">
    <source>
        <dbReference type="PROSITE" id="PS51118"/>
    </source>
</evidence>
<dbReference type="OrthoDB" id="9791143at2"/>
<dbReference type="InterPro" id="IPR002577">
    <property type="entry name" value="HTH_HxlR"/>
</dbReference>
<dbReference type="RefSeq" id="WP_089522611.1">
    <property type="nucleotide sequence ID" value="NZ_NMUQ01000001.1"/>
</dbReference>
<protein>
    <submittedName>
        <fullName evidence="5">MarR family transcriptional regulator</fullName>
    </submittedName>
</protein>